<dbReference type="AlphaFoldDB" id="A0A4C1Y683"/>
<sequence length="68" mass="7839">MSRLLITIPRIVWLLIVGVYFYPPLPEPLTLARQWPSGGEDENQLIQSRLTIAQGRTSWKPKEEAHVQ</sequence>
<organism evidence="1 2">
    <name type="scientific">Eumeta variegata</name>
    <name type="common">Bagworm moth</name>
    <name type="synonym">Eumeta japonica</name>
    <dbReference type="NCBI Taxonomy" id="151549"/>
    <lineage>
        <taxon>Eukaryota</taxon>
        <taxon>Metazoa</taxon>
        <taxon>Ecdysozoa</taxon>
        <taxon>Arthropoda</taxon>
        <taxon>Hexapoda</taxon>
        <taxon>Insecta</taxon>
        <taxon>Pterygota</taxon>
        <taxon>Neoptera</taxon>
        <taxon>Endopterygota</taxon>
        <taxon>Lepidoptera</taxon>
        <taxon>Glossata</taxon>
        <taxon>Ditrysia</taxon>
        <taxon>Tineoidea</taxon>
        <taxon>Psychidae</taxon>
        <taxon>Oiketicinae</taxon>
        <taxon>Eumeta</taxon>
    </lineage>
</organism>
<protein>
    <submittedName>
        <fullName evidence="1">Uncharacterized protein</fullName>
    </submittedName>
</protein>
<dbReference type="EMBL" id="BGZK01001056">
    <property type="protein sequence ID" value="GBP69935.1"/>
    <property type="molecule type" value="Genomic_DNA"/>
</dbReference>
<evidence type="ECO:0000313" key="2">
    <source>
        <dbReference type="Proteomes" id="UP000299102"/>
    </source>
</evidence>
<accession>A0A4C1Y683</accession>
<keyword evidence="2" id="KW-1185">Reference proteome</keyword>
<evidence type="ECO:0000313" key="1">
    <source>
        <dbReference type="EMBL" id="GBP69935.1"/>
    </source>
</evidence>
<dbReference type="Proteomes" id="UP000299102">
    <property type="component" value="Unassembled WGS sequence"/>
</dbReference>
<gene>
    <name evidence="1" type="ORF">EVAR_83253_1</name>
</gene>
<reference evidence="1 2" key="1">
    <citation type="journal article" date="2019" name="Commun. Biol.">
        <title>The bagworm genome reveals a unique fibroin gene that provides high tensile strength.</title>
        <authorList>
            <person name="Kono N."/>
            <person name="Nakamura H."/>
            <person name="Ohtoshi R."/>
            <person name="Tomita M."/>
            <person name="Numata K."/>
            <person name="Arakawa K."/>
        </authorList>
    </citation>
    <scope>NUCLEOTIDE SEQUENCE [LARGE SCALE GENOMIC DNA]</scope>
</reference>
<comment type="caution">
    <text evidence="1">The sequence shown here is derived from an EMBL/GenBank/DDBJ whole genome shotgun (WGS) entry which is preliminary data.</text>
</comment>
<proteinExistence type="predicted"/>
<name>A0A4C1Y683_EUMVA</name>